<feature type="transmembrane region" description="Helical" evidence="1">
    <location>
        <begin position="264"/>
        <end position="285"/>
    </location>
</feature>
<dbReference type="GO" id="GO:0016491">
    <property type="term" value="F:oxidoreductase activity"/>
    <property type="evidence" value="ECO:0007669"/>
    <property type="project" value="InterPro"/>
</dbReference>
<feature type="transmembrane region" description="Helical" evidence="1">
    <location>
        <begin position="238"/>
        <end position="258"/>
    </location>
</feature>
<feature type="transmembrane region" description="Helical" evidence="1">
    <location>
        <begin position="176"/>
        <end position="197"/>
    </location>
</feature>
<dbReference type="CDD" id="cd01045">
    <property type="entry name" value="Ferritin_like_AB"/>
    <property type="match status" value="1"/>
</dbReference>
<evidence type="ECO:0000313" key="3">
    <source>
        <dbReference type="EMBL" id="AEP08557.1"/>
    </source>
</evidence>
<accession>G2KP49</accession>
<gene>
    <name evidence="3" type="ordered locus">MICA_211</name>
</gene>
<dbReference type="EMBL" id="CP002382">
    <property type="protein sequence ID" value="AEP08557.1"/>
    <property type="molecule type" value="Genomic_DNA"/>
</dbReference>
<dbReference type="SUPFAM" id="SSF47240">
    <property type="entry name" value="Ferritin-like"/>
    <property type="match status" value="1"/>
</dbReference>
<dbReference type="Pfam" id="PF02915">
    <property type="entry name" value="Rubrerythrin"/>
    <property type="match status" value="1"/>
</dbReference>
<dbReference type="NCBIfam" id="NF045676">
    <property type="entry name" value="FeExpMbfA"/>
    <property type="match status" value="1"/>
</dbReference>
<protein>
    <submittedName>
        <fullName evidence="3">Rubrerythrin family protein</fullName>
    </submittedName>
</protein>
<evidence type="ECO:0000259" key="2">
    <source>
        <dbReference type="Pfam" id="PF02915"/>
    </source>
</evidence>
<dbReference type="InterPro" id="IPR003251">
    <property type="entry name" value="Rr_diiron-bd_dom"/>
</dbReference>
<dbReference type="eggNOG" id="COG1814">
    <property type="taxonomic scope" value="Bacteria"/>
</dbReference>
<dbReference type="InterPro" id="IPR017040">
    <property type="entry name" value="UCP035918_rubreryth/DUF125"/>
</dbReference>
<feature type="transmembrane region" description="Helical" evidence="1">
    <location>
        <begin position="203"/>
        <end position="226"/>
    </location>
</feature>
<keyword evidence="1" id="KW-0812">Transmembrane</keyword>
<dbReference type="InterPro" id="IPR009078">
    <property type="entry name" value="Ferritin-like_SF"/>
</dbReference>
<dbReference type="CDD" id="cd02437">
    <property type="entry name" value="CCC1_like_1"/>
    <property type="match status" value="1"/>
</dbReference>
<feature type="domain" description="Rubrerythrin diiron-binding" evidence="2">
    <location>
        <begin position="11"/>
        <end position="147"/>
    </location>
</feature>
<feature type="transmembrane region" description="Helical" evidence="1">
    <location>
        <begin position="297"/>
        <end position="316"/>
    </location>
</feature>
<evidence type="ECO:0000313" key="4">
    <source>
        <dbReference type="Proteomes" id="UP000009286"/>
    </source>
</evidence>
<dbReference type="Gene3D" id="1.20.1260.10">
    <property type="match status" value="1"/>
</dbReference>
<reference evidence="3 4" key="1">
    <citation type="journal article" date="2011" name="BMC Genomics">
        <title>Genomic insights into an obligate epibiotic bacterial predator: Micavibrio aeruginosavorus ARL-13.</title>
        <authorList>
            <person name="Wang Z."/>
            <person name="Kadouri D."/>
            <person name="Wu M."/>
        </authorList>
    </citation>
    <scope>NUCLEOTIDE SEQUENCE [LARGE SCALE GENOMIC DNA]</scope>
    <source>
        <strain evidence="3 4">ARL-13</strain>
    </source>
</reference>
<dbReference type="PIRSF" id="PIRSF035918">
    <property type="entry name" value="UCP035918_rubreryth_DUF125"/>
    <property type="match status" value="1"/>
</dbReference>
<evidence type="ECO:0000256" key="1">
    <source>
        <dbReference type="SAM" id="Phobius"/>
    </source>
</evidence>
<dbReference type="PANTHER" id="PTHR33531:SF10">
    <property type="entry name" value="BLR7895 PROTEIN"/>
    <property type="match status" value="1"/>
</dbReference>
<dbReference type="HOGENOM" id="CLU_074082_0_0_5"/>
<keyword evidence="1" id="KW-0472">Membrane</keyword>
<keyword evidence="1" id="KW-1133">Transmembrane helix</keyword>
<keyword evidence="4" id="KW-1185">Reference proteome</keyword>
<dbReference type="STRING" id="856793.MICA_211"/>
<dbReference type="AlphaFoldDB" id="G2KP49"/>
<dbReference type="RefSeq" id="WP_014101780.1">
    <property type="nucleotide sequence ID" value="NC_016026.1"/>
</dbReference>
<dbReference type="PANTHER" id="PTHR33531">
    <property type="entry name" value="RUBRERYTHRIN SUBFAMILY"/>
    <property type="match status" value="1"/>
</dbReference>
<proteinExistence type="predicted"/>
<dbReference type="InterPro" id="IPR012347">
    <property type="entry name" value="Ferritin-like"/>
</dbReference>
<name>G2KP49_MICAA</name>
<dbReference type="Proteomes" id="UP000009286">
    <property type="component" value="Chromosome"/>
</dbReference>
<dbReference type="KEGG" id="mai:MICA_211"/>
<dbReference type="eggNOG" id="COG1633">
    <property type="taxonomic scope" value="Bacteria"/>
</dbReference>
<sequence length="318" mass="34900">MKRLADLKEDEVLALAVSSEEEDSQIYKHIANRLRAEFPSTAQMFDEMAAEEQDHKNMLLTLFKKRFGDQLPYITRQDVRGFLKRRPVWLMDNLPVDAMRRQAEIMEIEASNFYAKAAEQAKDVEVRKLLGDLALIEKGHEARAADLEEKNLPADIKHEEAQTAHRMFVLQVVQPGLAGLIDGSISTLAPIFAAAFATHDSHSAFVVGLAASLGAGISMGITEAMSDDGEITGRGSPWLRGGVCGLMTAVGGLGHTLPYLIHDFWTATFIAAVVVVVELWAISWIRWKYMDTPFHSASVQVVLGGALVLLTGILIGSS</sequence>
<dbReference type="GO" id="GO:0046872">
    <property type="term" value="F:metal ion binding"/>
    <property type="evidence" value="ECO:0007669"/>
    <property type="project" value="InterPro"/>
</dbReference>
<dbReference type="OrthoDB" id="32301at2"/>
<organism evidence="3 4">
    <name type="scientific">Micavibrio aeruginosavorus (strain ARL-13)</name>
    <dbReference type="NCBI Taxonomy" id="856793"/>
    <lineage>
        <taxon>Bacteria</taxon>
        <taxon>Pseudomonadati</taxon>
        <taxon>Bdellovibrionota</taxon>
        <taxon>Bdellovibrionia</taxon>
        <taxon>Bdellovibrionales</taxon>
        <taxon>Pseudobdellovibrionaceae</taxon>
        <taxon>Micavibrio</taxon>
    </lineage>
</organism>